<gene>
    <name evidence="1" type="ORF">F6X38_20500</name>
</gene>
<organism evidence="1 2">
    <name type="scientific">Plantimonas leprariae</name>
    <dbReference type="NCBI Taxonomy" id="2615207"/>
    <lineage>
        <taxon>Bacteria</taxon>
        <taxon>Pseudomonadati</taxon>
        <taxon>Pseudomonadota</taxon>
        <taxon>Alphaproteobacteria</taxon>
        <taxon>Hyphomicrobiales</taxon>
        <taxon>Aurantimonadaceae</taxon>
        <taxon>Plantimonas</taxon>
    </lineage>
</organism>
<keyword evidence="2" id="KW-1185">Reference proteome</keyword>
<evidence type="ECO:0000313" key="1">
    <source>
        <dbReference type="EMBL" id="KAB0676687.1"/>
    </source>
</evidence>
<comment type="caution">
    <text evidence="1">The sequence shown here is derived from an EMBL/GenBank/DDBJ whole genome shotgun (WGS) entry which is preliminary data.</text>
</comment>
<proteinExistence type="predicted"/>
<dbReference type="EMBL" id="VZDO01000021">
    <property type="protein sequence ID" value="KAB0676687.1"/>
    <property type="molecule type" value="Genomic_DNA"/>
</dbReference>
<dbReference type="AlphaFoldDB" id="A0A7V7TUU5"/>
<dbReference type="Proteomes" id="UP000432089">
    <property type="component" value="Unassembled WGS sequence"/>
</dbReference>
<accession>A0A7V7TUU5</accession>
<evidence type="ECO:0000313" key="2">
    <source>
        <dbReference type="Proteomes" id="UP000432089"/>
    </source>
</evidence>
<name>A0A7V7TUU5_9HYPH</name>
<dbReference type="RefSeq" id="WP_150973055.1">
    <property type="nucleotide sequence ID" value="NZ_VZDO01000021.1"/>
</dbReference>
<sequence>MQEICQPDDDSANAMSTVARFIAYAEGIRLGNPSRRADDAKRAVADANRCDRKTSNVMKE</sequence>
<protein>
    <submittedName>
        <fullName evidence="1">Uncharacterized protein</fullName>
    </submittedName>
</protein>
<reference evidence="1 2" key="1">
    <citation type="submission" date="2019-09" db="EMBL/GenBank/DDBJ databases">
        <title>YIM 132180 draft genome.</title>
        <authorList>
            <person name="Zhang K."/>
        </authorList>
    </citation>
    <scope>NUCLEOTIDE SEQUENCE [LARGE SCALE GENOMIC DNA]</scope>
    <source>
        <strain evidence="1 2">YIM 132180</strain>
    </source>
</reference>